<organism evidence="2 3">
    <name type="scientific">Mycolicibacterium frederiksbergense</name>
    <dbReference type="NCBI Taxonomy" id="117567"/>
    <lineage>
        <taxon>Bacteria</taxon>
        <taxon>Bacillati</taxon>
        <taxon>Actinomycetota</taxon>
        <taxon>Actinomycetes</taxon>
        <taxon>Mycobacteriales</taxon>
        <taxon>Mycobacteriaceae</taxon>
        <taxon>Mycolicibacterium</taxon>
    </lineage>
</organism>
<reference evidence="2 3" key="1">
    <citation type="submission" date="2019-04" db="EMBL/GenBank/DDBJ databases">
        <title>Draft, Whole-Genome Sequence of the Anthracene-degrading Mycobacterium frederiksbergense LB501T, Isolated from a Polycyclic Aromatic Hydrocarbon (PAH)-Contaminated Soil.</title>
        <authorList>
            <person name="Augelletti F."/>
        </authorList>
    </citation>
    <scope>NUCLEOTIDE SEQUENCE [LARGE SCALE GENOMIC DNA]</scope>
    <source>
        <strain evidence="2 3">LB 501T</strain>
    </source>
</reference>
<dbReference type="AlphaFoldDB" id="A0A6H0S792"/>
<gene>
    <name evidence="2" type="ORF">EXE63_14210</name>
</gene>
<dbReference type="EMBL" id="CP038799">
    <property type="protein sequence ID" value="QIV81907.1"/>
    <property type="molecule type" value="Genomic_DNA"/>
</dbReference>
<sequence length="138" mass="14423">MLCTPRNKRERTPSSGATRMFSSRITTFAAITVAAGALGLASAGTASAFPVAPLAPALDSTDVTFLDNIYAEGISYPSDVHAIDDAFLVCDYLAAGRDGTDISTEIMVNSDLSPHQAATIVVEAAAAYCPRYFDQVVA</sequence>
<keyword evidence="3" id="KW-1185">Reference proteome</keyword>
<proteinExistence type="predicted"/>
<dbReference type="Proteomes" id="UP000501849">
    <property type="component" value="Chromosome"/>
</dbReference>
<evidence type="ECO:0000259" key="1">
    <source>
        <dbReference type="Pfam" id="PF05305"/>
    </source>
</evidence>
<protein>
    <submittedName>
        <fullName evidence="2">DUF732 domain-containing protein</fullName>
    </submittedName>
</protein>
<dbReference type="InterPro" id="IPR007969">
    <property type="entry name" value="DUF732"/>
</dbReference>
<evidence type="ECO:0000313" key="2">
    <source>
        <dbReference type="EMBL" id="QIV81907.1"/>
    </source>
</evidence>
<feature type="domain" description="DUF732" evidence="1">
    <location>
        <begin position="62"/>
        <end position="130"/>
    </location>
</feature>
<dbReference type="Pfam" id="PF05305">
    <property type="entry name" value="DUF732"/>
    <property type="match status" value="1"/>
</dbReference>
<accession>A0A6H0S792</accession>
<evidence type="ECO:0000313" key="3">
    <source>
        <dbReference type="Proteomes" id="UP000501849"/>
    </source>
</evidence>
<dbReference type="KEGG" id="mfre:EXE63_14210"/>
<name>A0A6H0S792_9MYCO</name>